<feature type="coiled-coil region" evidence="5">
    <location>
        <begin position="219"/>
        <end position="281"/>
    </location>
</feature>
<dbReference type="Gene3D" id="2.130.10.10">
    <property type="entry name" value="YVTN repeat-like/Quinoprotein amine dehydrogenase"/>
    <property type="match status" value="1"/>
</dbReference>
<evidence type="ECO:0000256" key="3">
    <source>
        <dbReference type="ARBA" id="ARBA00022737"/>
    </source>
</evidence>
<evidence type="ECO:0000256" key="4">
    <source>
        <dbReference type="PROSITE-ProRule" id="PRU00221"/>
    </source>
</evidence>
<name>A0A194RPH7_PAPMA</name>
<dbReference type="CDD" id="cd22887">
    <property type="entry name" value="Atg16_CCD"/>
    <property type="match status" value="1"/>
</dbReference>
<gene>
    <name evidence="8" type="ORF">RR48_11039</name>
</gene>
<dbReference type="GO" id="GO:0000045">
    <property type="term" value="P:autophagosome assembly"/>
    <property type="evidence" value="ECO:0007669"/>
    <property type="project" value="InterPro"/>
</dbReference>
<dbReference type="SUPFAM" id="SSF50978">
    <property type="entry name" value="WD40 repeat-like"/>
    <property type="match status" value="1"/>
</dbReference>
<dbReference type="STRING" id="76193.A0A194RPH7"/>
<dbReference type="PANTHER" id="PTHR19878">
    <property type="entry name" value="AUTOPHAGY PROTEIN 16-LIKE"/>
    <property type="match status" value="1"/>
</dbReference>
<dbReference type="FunCoup" id="A0A194RPH7">
    <property type="interactions" value="2164"/>
</dbReference>
<evidence type="ECO:0000313" key="9">
    <source>
        <dbReference type="Proteomes" id="UP000053240"/>
    </source>
</evidence>
<dbReference type="Proteomes" id="UP000053240">
    <property type="component" value="Unassembled WGS sequence"/>
</dbReference>
<dbReference type="PANTHER" id="PTHR19878:SF8">
    <property type="entry name" value="AUTOPHAGY-RELATED 16, ISOFORM F"/>
    <property type="match status" value="1"/>
</dbReference>
<feature type="domain" description="Autophagy-related protein 16" evidence="7">
    <location>
        <begin position="120"/>
        <end position="287"/>
    </location>
</feature>
<dbReference type="InterPro" id="IPR045160">
    <property type="entry name" value="ATG16"/>
</dbReference>
<keyword evidence="2 4" id="KW-0853">WD repeat</keyword>
<keyword evidence="9" id="KW-1185">Reference proteome</keyword>
<comment type="similarity">
    <text evidence="1">Belongs to the WD repeat ATG16 family.</text>
</comment>
<dbReference type="GO" id="GO:0043495">
    <property type="term" value="F:protein-membrane adaptor activity"/>
    <property type="evidence" value="ECO:0007669"/>
    <property type="project" value="TreeGrafter"/>
</dbReference>
<feature type="compositionally biased region" description="Basic and acidic residues" evidence="6">
    <location>
        <begin position="87"/>
        <end position="105"/>
    </location>
</feature>
<keyword evidence="5" id="KW-0175">Coiled coil</keyword>
<keyword evidence="3" id="KW-0677">Repeat</keyword>
<dbReference type="PROSITE" id="PS00678">
    <property type="entry name" value="WD_REPEATS_1"/>
    <property type="match status" value="1"/>
</dbReference>
<feature type="repeat" description="WD" evidence="4">
    <location>
        <begin position="409"/>
        <end position="450"/>
    </location>
</feature>
<protein>
    <submittedName>
        <fullName evidence="8">Autophagy-related protein 16-1</fullName>
    </submittedName>
</protein>
<sequence length="480" mass="53350">MHLMTQNEPKLVVDLNIGFDLTSNSDGVPSLKIRRFEEGSRTFRLEPKPSERADSFESDEKDKPDFKKRVQKPGTESNDDDTSSDYDGVRSTKGLRGDYEPEDIPKANPPSDDSDEDSESRLFDNVNTLKNENLQLTLLNERIRYTSTESVLSNAGGASNERIQALEQKILAQQEELTSLHRRRGESAQQIISLNAKVHEQEKSLQAKDIIISENTALIASLRAEIQLYESNMAELQGLNQVIRDEYQALQIALSSVEDKLRKAQDENRSLVERLIKYKAKDADKMNEENEHFLKSSNPTAFFINTFGRVSFGKKSDKVRKELEDAAREGSSRSSGGSGGSNDDKIMDTIHYYTSTLPTKVSLRFDAHDGEVNAVKWSPTDKILATGGADRKVKLWDMSKSVVESRGVLVGSNAGVMSVDFDSTGAYIVGASNDFASRVWTVGDQRLRLSFCIAVLAAPVEIRLTTKGGRASRQQVEIGA</sequence>
<evidence type="ECO:0000256" key="1">
    <source>
        <dbReference type="ARBA" id="ARBA00009271"/>
    </source>
</evidence>
<organism evidence="8 9">
    <name type="scientific">Papilio machaon</name>
    <name type="common">Old World swallowtail butterfly</name>
    <dbReference type="NCBI Taxonomy" id="76193"/>
    <lineage>
        <taxon>Eukaryota</taxon>
        <taxon>Metazoa</taxon>
        <taxon>Ecdysozoa</taxon>
        <taxon>Arthropoda</taxon>
        <taxon>Hexapoda</taxon>
        <taxon>Insecta</taxon>
        <taxon>Pterygota</taxon>
        <taxon>Neoptera</taxon>
        <taxon>Endopterygota</taxon>
        <taxon>Lepidoptera</taxon>
        <taxon>Glossata</taxon>
        <taxon>Ditrysia</taxon>
        <taxon>Papilionoidea</taxon>
        <taxon>Papilionidae</taxon>
        <taxon>Papilioninae</taxon>
        <taxon>Papilio</taxon>
    </lineage>
</organism>
<dbReference type="GO" id="GO:0034274">
    <property type="term" value="C:Atg12-Atg5-Atg16 complex"/>
    <property type="evidence" value="ECO:0007669"/>
    <property type="project" value="TreeGrafter"/>
</dbReference>
<evidence type="ECO:0000256" key="6">
    <source>
        <dbReference type="SAM" id="MobiDB-lite"/>
    </source>
</evidence>
<dbReference type="PROSITE" id="PS50294">
    <property type="entry name" value="WD_REPEATS_REGION"/>
    <property type="match status" value="1"/>
</dbReference>
<accession>A0A194RPH7</accession>
<dbReference type="Pfam" id="PF00400">
    <property type="entry name" value="WD40"/>
    <property type="match status" value="2"/>
</dbReference>
<feature type="compositionally biased region" description="Basic and acidic residues" evidence="6">
    <location>
        <begin position="39"/>
        <end position="68"/>
    </location>
</feature>
<dbReference type="InterPro" id="IPR019775">
    <property type="entry name" value="WD40_repeat_CS"/>
</dbReference>
<evidence type="ECO:0000256" key="5">
    <source>
        <dbReference type="SAM" id="Coils"/>
    </source>
</evidence>
<reference evidence="8 9" key="1">
    <citation type="journal article" date="2015" name="Nat. Commun.">
        <title>Outbred genome sequencing and CRISPR/Cas9 gene editing in butterflies.</title>
        <authorList>
            <person name="Li X."/>
            <person name="Fan D."/>
            <person name="Zhang W."/>
            <person name="Liu G."/>
            <person name="Zhang L."/>
            <person name="Zhao L."/>
            <person name="Fang X."/>
            <person name="Chen L."/>
            <person name="Dong Y."/>
            <person name="Chen Y."/>
            <person name="Ding Y."/>
            <person name="Zhao R."/>
            <person name="Feng M."/>
            <person name="Zhu Y."/>
            <person name="Feng Y."/>
            <person name="Jiang X."/>
            <person name="Zhu D."/>
            <person name="Xiang H."/>
            <person name="Feng X."/>
            <person name="Li S."/>
            <person name="Wang J."/>
            <person name="Zhang G."/>
            <person name="Kronforst M.R."/>
            <person name="Wang W."/>
        </authorList>
    </citation>
    <scope>NUCLEOTIDE SEQUENCE [LARGE SCALE GENOMIC DNA]</scope>
    <source>
        <strain evidence="8">Ya'a_city_454_Pm</strain>
        <tissue evidence="8">Whole body</tissue>
    </source>
</reference>
<evidence type="ECO:0000313" key="8">
    <source>
        <dbReference type="EMBL" id="KPJ19412.1"/>
    </source>
</evidence>
<dbReference type="GO" id="GO:0000421">
    <property type="term" value="C:autophagosome membrane"/>
    <property type="evidence" value="ECO:0007669"/>
    <property type="project" value="TreeGrafter"/>
</dbReference>
<feature type="repeat" description="WD" evidence="4">
    <location>
        <begin position="365"/>
        <end position="406"/>
    </location>
</feature>
<dbReference type="PROSITE" id="PS50082">
    <property type="entry name" value="WD_REPEATS_2"/>
    <property type="match status" value="2"/>
</dbReference>
<dbReference type="Pfam" id="PF08614">
    <property type="entry name" value="ATG16"/>
    <property type="match status" value="1"/>
</dbReference>
<feature type="region of interest" description="Disordered" evidence="6">
    <location>
        <begin position="321"/>
        <end position="343"/>
    </location>
</feature>
<dbReference type="InterPro" id="IPR001680">
    <property type="entry name" value="WD40_rpt"/>
</dbReference>
<feature type="compositionally biased region" description="Basic and acidic residues" evidence="6">
    <location>
        <begin position="321"/>
        <end position="331"/>
    </location>
</feature>
<dbReference type="GO" id="GO:0034045">
    <property type="term" value="C:phagophore assembly site membrane"/>
    <property type="evidence" value="ECO:0007669"/>
    <property type="project" value="TreeGrafter"/>
</dbReference>
<proteinExistence type="inferred from homology"/>
<evidence type="ECO:0000259" key="7">
    <source>
        <dbReference type="Pfam" id="PF08614"/>
    </source>
</evidence>
<dbReference type="InterPro" id="IPR036322">
    <property type="entry name" value="WD40_repeat_dom_sf"/>
</dbReference>
<dbReference type="EMBL" id="KQ459896">
    <property type="protein sequence ID" value="KPJ19412.1"/>
    <property type="molecule type" value="Genomic_DNA"/>
</dbReference>
<dbReference type="InParanoid" id="A0A194RPH7"/>
<dbReference type="AlphaFoldDB" id="A0A194RPH7"/>
<dbReference type="InterPro" id="IPR013923">
    <property type="entry name" value="Autophagy-rel_prot_16_dom"/>
</dbReference>
<feature type="region of interest" description="Disordered" evidence="6">
    <location>
        <begin position="39"/>
        <end position="120"/>
    </location>
</feature>
<dbReference type="SMART" id="SM00320">
    <property type="entry name" value="WD40"/>
    <property type="match status" value="2"/>
</dbReference>
<evidence type="ECO:0000256" key="2">
    <source>
        <dbReference type="ARBA" id="ARBA00022574"/>
    </source>
</evidence>
<dbReference type="InterPro" id="IPR015943">
    <property type="entry name" value="WD40/YVTN_repeat-like_dom_sf"/>
</dbReference>